<dbReference type="OrthoDB" id="414863at2759"/>
<protein>
    <submittedName>
        <fullName evidence="4">Uncharacterized protein</fullName>
    </submittedName>
</protein>
<dbReference type="GO" id="GO:0015935">
    <property type="term" value="C:small ribosomal subunit"/>
    <property type="evidence" value="ECO:0007669"/>
    <property type="project" value="InterPro"/>
</dbReference>
<dbReference type="GO" id="GO:0003735">
    <property type="term" value="F:structural constituent of ribosome"/>
    <property type="evidence" value="ECO:0007669"/>
    <property type="project" value="InterPro"/>
</dbReference>
<sequence length="205" mass="21958">MYGTPRPAVNTQSRRIYPLRPPTPTPSHDAFPVAPLPCPGAFPAVPLSRPTHLAPAPLPHPALHTTATLISTPPEHGFGFPPSTFDGRTTEDGLNGEHVEERMMTPMNWEKLQLAAAIENPQDIIAQSPRPSIQRAVLKFAKHTGAHAIAGTGRRTPGTFTIHQPGTLKSSSSNFVQPVKESALGNIPTSAFCDTSACLRGIKIM</sequence>
<keyword evidence="1" id="KW-0689">Ribosomal protein</keyword>
<dbReference type="InterPro" id="IPR005707">
    <property type="entry name" value="Ribosomal_uS2_euk/arc"/>
</dbReference>
<dbReference type="EMBL" id="JACEFO010002125">
    <property type="protein sequence ID" value="KAF8679291.1"/>
    <property type="molecule type" value="Genomic_DNA"/>
</dbReference>
<dbReference type="InterPro" id="IPR023591">
    <property type="entry name" value="Ribosomal_uS2_flav_dom_sf"/>
</dbReference>
<dbReference type="AlphaFoldDB" id="A0A835EBP3"/>
<dbReference type="Gene3D" id="3.40.50.10490">
    <property type="entry name" value="Glucose-6-phosphate isomerase like protein, domain 1"/>
    <property type="match status" value="1"/>
</dbReference>
<evidence type="ECO:0000313" key="5">
    <source>
        <dbReference type="Proteomes" id="UP000636709"/>
    </source>
</evidence>
<dbReference type="SUPFAM" id="SSF52313">
    <property type="entry name" value="Ribosomal protein S2"/>
    <property type="match status" value="1"/>
</dbReference>
<keyword evidence="2" id="KW-0687">Ribonucleoprotein</keyword>
<evidence type="ECO:0000256" key="1">
    <source>
        <dbReference type="ARBA" id="ARBA00022980"/>
    </source>
</evidence>
<dbReference type="Proteomes" id="UP000636709">
    <property type="component" value="Unassembled WGS sequence"/>
</dbReference>
<evidence type="ECO:0000256" key="2">
    <source>
        <dbReference type="ARBA" id="ARBA00023274"/>
    </source>
</evidence>
<comment type="caution">
    <text evidence="4">The sequence shown here is derived from an EMBL/GenBank/DDBJ whole genome shotgun (WGS) entry which is preliminary data.</text>
</comment>
<name>A0A835EBP3_9POAL</name>
<gene>
    <name evidence="4" type="ORF">HU200_046072</name>
</gene>
<accession>A0A835EBP3</accession>
<reference evidence="4" key="1">
    <citation type="submission" date="2020-07" db="EMBL/GenBank/DDBJ databases">
        <title>Genome sequence and genetic diversity analysis of an under-domesticated orphan crop, white fonio (Digitaria exilis).</title>
        <authorList>
            <person name="Bennetzen J.L."/>
            <person name="Chen S."/>
            <person name="Ma X."/>
            <person name="Wang X."/>
            <person name="Yssel A.E.J."/>
            <person name="Chaluvadi S.R."/>
            <person name="Johnson M."/>
            <person name="Gangashetty P."/>
            <person name="Hamidou F."/>
            <person name="Sanogo M.D."/>
            <person name="Zwaenepoel A."/>
            <person name="Wallace J."/>
            <person name="Van De Peer Y."/>
            <person name="Van Deynze A."/>
        </authorList>
    </citation>
    <scope>NUCLEOTIDE SEQUENCE</scope>
    <source>
        <tissue evidence="4">Leaves</tissue>
    </source>
</reference>
<feature type="region of interest" description="Disordered" evidence="3">
    <location>
        <begin position="1"/>
        <end position="26"/>
    </location>
</feature>
<dbReference type="GO" id="GO:0006412">
    <property type="term" value="P:translation"/>
    <property type="evidence" value="ECO:0007669"/>
    <property type="project" value="InterPro"/>
</dbReference>
<evidence type="ECO:0000256" key="3">
    <source>
        <dbReference type="SAM" id="MobiDB-lite"/>
    </source>
</evidence>
<evidence type="ECO:0000313" key="4">
    <source>
        <dbReference type="EMBL" id="KAF8679291.1"/>
    </source>
</evidence>
<dbReference type="PANTHER" id="PTHR11489">
    <property type="entry name" value="40S RIBOSOMAL PROTEIN SA"/>
    <property type="match status" value="1"/>
</dbReference>
<proteinExistence type="predicted"/>
<keyword evidence="5" id="KW-1185">Reference proteome</keyword>
<organism evidence="4 5">
    <name type="scientific">Digitaria exilis</name>
    <dbReference type="NCBI Taxonomy" id="1010633"/>
    <lineage>
        <taxon>Eukaryota</taxon>
        <taxon>Viridiplantae</taxon>
        <taxon>Streptophyta</taxon>
        <taxon>Embryophyta</taxon>
        <taxon>Tracheophyta</taxon>
        <taxon>Spermatophyta</taxon>
        <taxon>Magnoliopsida</taxon>
        <taxon>Liliopsida</taxon>
        <taxon>Poales</taxon>
        <taxon>Poaceae</taxon>
        <taxon>PACMAD clade</taxon>
        <taxon>Panicoideae</taxon>
        <taxon>Panicodae</taxon>
        <taxon>Paniceae</taxon>
        <taxon>Anthephorinae</taxon>
        <taxon>Digitaria</taxon>
    </lineage>
</organism>